<proteinExistence type="predicted"/>
<reference evidence="1 2" key="1">
    <citation type="submission" date="2018-04" db="EMBL/GenBank/DDBJ databases">
        <authorList>
            <person name="Go L.Y."/>
            <person name="Mitchell J.A."/>
        </authorList>
    </citation>
    <scope>NUCLEOTIDE SEQUENCE [LARGE SCALE GENOMIC DNA]</scope>
    <source>
        <strain evidence="1 2">KCJK7865</strain>
    </source>
</reference>
<gene>
    <name evidence="1" type="ORF">DBB42_03150</name>
</gene>
<sequence length="44" mass="4435">MGAGSPANTGKAGAIHHVARFAHQSAPSPTAKYPGCDNIPVTFT</sequence>
<dbReference type="AlphaFoldDB" id="A0A2R7UNK5"/>
<protein>
    <submittedName>
        <fullName evidence="1">Diguanylate cyclase</fullName>
    </submittedName>
</protein>
<name>A0A2R7UNK5_PSEDL</name>
<dbReference type="Proteomes" id="UP000244874">
    <property type="component" value="Unassembled WGS sequence"/>
</dbReference>
<dbReference type="EMBL" id="QANO01000073">
    <property type="protein sequence ID" value="PTU53708.1"/>
    <property type="molecule type" value="Genomic_DNA"/>
</dbReference>
<accession>A0A2R7UNK5</accession>
<comment type="caution">
    <text evidence="1">The sequence shown here is derived from an EMBL/GenBank/DDBJ whole genome shotgun (WGS) entry which is preliminary data.</text>
</comment>
<organism evidence="1 2">
    <name type="scientific">Pseudomonas plecoglossicida</name>
    <dbReference type="NCBI Taxonomy" id="70775"/>
    <lineage>
        <taxon>Bacteria</taxon>
        <taxon>Pseudomonadati</taxon>
        <taxon>Pseudomonadota</taxon>
        <taxon>Gammaproteobacteria</taxon>
        <taxon>Pseudomonadales</taxon>
        <taxon>Pseudomonadaceae</taxon>
        <taxon>Pseudomonas</taxon>
    </lineage>
</organism>
<evidence type="ECO:0000313" key="2">
    <source>
        <dbReference type="Proteomes" id="UP000244874"/>
    </source>
</evidence>
<evidence type="ECO:0000313" key="1">
    <source>
        <dbReference type="EMBL" id="PTU53708.1"/>
    </source>
</evidence>